<dbReference type="EMBL" id="KP244323">
    <property type="protein sequence ID" value="AJA71648.1"/>
    <property type="molecule type" value="Genomic_DNA"/>
</dbReference>
<dbReference type="AlphaFoldDB" id="A0A0B4SV49"/>
<reference evidence="1" key="1">
    <citation type="journal article" date="2014" name="BMC Plant Biol.">
        <title>Major haplotype divergence including multiple germin-like protein genes, at the wheat Sr2 adult plant stem rust resistance locus.</title>
        <authorList>
            <person name="Mago R."/>
            <person name="Tabe L."/>
            <person name="Vautrin S."/>
            <person name="Imkova H."/>
            <person name="Kubalakova M."/>
            <person name="Upadhyaya N."/>
            <person name="Berges H."/>
            <person name="Kong X."/>
            <person name="Breen J."/>
            <person name="Dole El J."/>
            <person name="Appels R."/>
            <person name="Ellis J."/>
            <person name="Spielmeyer W."/>
        </authorList>
    </citation>
    <scope>NUCLEOTIDE SEQUENCE</scope>
</reference>
<accession>A0A0B4SV49</accession>
<organism evidence="1">
    <name type="scientific">Triticum aestivum</name>
    <name type="common">Wheat</name>
    <dbReference type="NCBI Taxonomy" id="4565"/>
    <lineage>
        <taxon>Eukaryota</taxon>
        <taxon>Viridiplantae</taxon>
        <taxon>Streptophyta</taxon>
        <taxon>Embryophyta</taxon>
        <taxon>Tracheophyta</taxon>
        <taxon>Spermatophyta</taxon>
        <taxon>Magnoliopsida</taxon>
        <taxon>Liliopsida</taxon>
        <taxon>Poales</taxon>
        <taxon>Poaceae</taxon>
        <taxon>BOP clade</taxon>
        <taxon>Pooideae</taxon>
        <taxon>Triticodae</taxon>
        <taxon>Triticeae</taxon>
        <taxon>Triticinae</taxon>
        <taxon>Triticum</taxon>
    </lineage>
</organism>
<proteinExistence type="predicted"/>
<evidence type="ECO:0000313" key="1">
    <source>
        <dbReference type="EMBL" id="AJA71648.1"/>
    </source>
</evidence>
<sequence length="166" mass="17780">MALFRVCRWCSEMGAGGGAVRQCSQPGSCAPVLRPSVLSVLRVASFLGIVDSNAQLEPVSESYYREKEIFVQKDDGTLFISCHGTFLGNPGYHIHMLLPAMLNGHTSSSGWKPSEFWSSAAAACGARSEALQLPERAGFSRELVLAGFSREPASVGSFLVPGLLKN</sequence>
<protein>
    <submittedName>
        <fullName evidence="1">Uncharacterized protein</fullName>
    </submittedName>
</protein>
<name>A0A0B4SV49_WHEAT</name>
<gene>
    <name evidence="1" type="primary">CN010964_2</name>
</gene>